<keyword evidence="3" id="KW-0804">Transcription</keyword>
<dbReference type="InterPro" id="IPR036864">
    <property type="entry name" value="Zn2-C6_fun-type_DNA-bd_sf"/>
</dbReference>
<feature type="region of interest" description="Disordered" evidence="5">
    <location>
        <begin position="54"/>
        <end position="93"/>
    </location>
</feature>
<sequence length="555" mass="61136">MPFPSHGCRTCKRRRVKCDETRPVCNRCRKADLTCDNVEESNFIFLNENEFAVGRRKRPRGPNVSARVASSLKDRPRDASPSEKRDGQTAASGNMDQALQRMHHESRGSISQSLGTSIAEQALNYYYRNYLEMEHLLPDVADSHLKYVTASRCFTEPQSILSLAIFAVSHATFGRARKCQTSLTVGGGQYSQALVKTNLALHNVSHATDDDVLLAIMLLSFYENSVMDRATSLTSSQAIQNWASRSFAHHDGALAVLKLRRQAPQRTRSALVLDKLVRRQLTRSLLLRSISLPTWLEDGSEYGEHGSALELDNCLAEVAKLRDRAQRIFTNFPNISQSVGCDKRAIIHQLLKEAHTADSALLSWTDNLPLEEWYSTHPVKENAHDVANGGVFGSTVHIYPSVGHAGMWNRYRALRLGVNDIIIRALSTLAGMTDSNGANEPLAKSVKLTMLQLSDDVCASVPYMFGRVQPGGATGGEVTITASPASSKIAVKATTAALLCWPLATAAMVAGIPEKHEQYLTNCLREVSEIVDDGVLERLAVFFPRLSKPAAIYDT</sequence>
<dbReference type="GO" id="GO:0003677">
    <property type="term" value="F:DNA binding"/>
    <property type="evidence" value="ECO:0007669"/>
    <property type="project" value="UniProtKB-KW"/>
</dbReference>
<evidence type="ECO:0000256" key="2">
    <source>
        <dbReference type="ARBA" id="ARBA00023125"/>
    </source>
</evidence>
<name>A0A1B7P5Q7_9EURO</name>
<evidence type="ECO:0000256" key="3">
    <source>
        <dbReference type="ARBA" id="ARBA00023163"/>
    </source>
</evidence>
<comment type="caution">
    <text evidence="7">The sequence shown here is derived from an EMBL/GenBank/DDBJ whole genome shotgun (WGS) entry which is preliminary data.</text>
</comment>
<dbReference type="PANTHER" id="PTHR38791">
    <property type="entry name" value="ZN(II)2CYS6 TRANSCRIPTION FACTOR (EUROFUNG)-RELATED-RELATED"/>
    <property type="match status" value="1"/>
</dbReference>
<dbReference type="AlphaFoldDB" id="A0A1B7P5Q7"/>
<feature type="domain" description="Zn(2)-C6 fungal-type" evidence="6">
    <location>
        <begin position="7"/>
        <end position="35"/>
    </location>
</feature>
<dbReference type="OrthoDB" id="2991872at2759"/>
<evidence type="ECO:0000256" key="4">
    <source>
        <dbReference type="ARBA" id="ARBA00023242"/>
    </source>
</evidence>
<dbReference type="GO" id="GO:0008270">
    <property type="term" value="F:zinc ion binding"/>
    <property type="evidence" value="ECO:0007669"/>
    <property type="project" value="InterPro"/>
</dbReference>
<evidence type="ECO:0000259" key="6">
    <source>
        <dbReference type="PROSITE" id="PS50048"/>
    </source>
</evidence>
<dbReference type="GO" id="GO:0000981">
    <property type="term" value="F:DNA-binding transcription factor activity, RNA polymerase II-specific"/>
    <property type="evidence" value="ECO:0007669"/>
    <property type="project" value="InterPro"/>
</dbReference>
<proteinExistence type="predicted"/>
<dbReference type="Proteomes" id="UP000091918">
    <property type="component" value="Unassembled WGS sequence"/>
</dbReference>
<evidence type="ECO:0000313" key="8">
    <source>
        <dbReference type="Proteomes" id="UP000091918"/>
    </source>
</evidence>
<dbReference type="Pfam" id="PF00172">
    <property type="entry name" value="Zn_clus"/>
    <property type="match status" value="1"/>
</dbReference>
<keyword evidence="8" id="KW-1185">Reference proteome</keyword>
<dbReference type="PROSITE" id="PS00463">
    <property type="entry name" value="ZN2_CY6_FUNGAL_1"/>
    <property type="match status" value="1"/>
</dbReference>
<feature type="compositionally biased region" description="Basic and acidic residues" evidence="5">
    <location>
        <begin position="72"/>
        <end position="87"/>
    </location>
</feature>
<accession>A0A1B7P5Q7</accession>
<keyword evidence="1" id="KW-0805">Transcription regulation</keyword>
<keyword evidence="2" id="KW-0238">DNA-binding</keyword>
<evidence type="ECO:0000256" key="5">
    <source>
        <dbReference type="SAM" id="MobiDB-lite"/>
    </source>
</evidence>
<dbReference type="InterPro" id="IPR053175">
    <property type="entry name" value="DHMBA_Reg_Transcription_Factor"/>
</dbReference>
<dbReference type="PROSITE" id="PS50048">
    <property type="entry name" value="ZN2_CY6_FUNGAL_2"/>
    <property type="match status" value="1"/>
</dbReference>
<dbReference type="Gene3D" id="4.10.240.10">
    <property type="entry name" value="Zn(2)-C6 fungal-type DNA-binding domain"/>
    <property type="match status" value="1"/>
</dbReference>
<dbReference type="EMBL" id="LGUA01000094">
    <property type="protein sequence ID" value="OAX84227.1"/>
    <property type="molecule type" value="Genomic_DNA"/>
</dbReference>
<gene>
    <name evidence="7" type="ORF">ACJ72_01413</name>
</gene>
<dbReference type="CDD" id="cd00067">
    <property type="entry name" value="GAL4"/>
    <property type="match status" value="1"/>
</dbReference>
<evidence type="ECO:0000256" key="1">
    <source>
        <dbReference type="ARBA" id="ARBA00023015"/>
    </source>
</evidence>
<keyword evidence="4" id="KW-0539">Nucleus</keyword>
<dbReference type="InterPro" id="IPR001138">
    <property type="entry name" value="Zn2Cys6_DnaBD"/>
</dbReference>
<organism evidence="7 8">
    <name type="scientific">Emergomyces africanus</name>
    <dbReference type="NCBI Taxonomy" id="1955775"/>
    <lineage>
        <taxon>Eukaryota</taxon>
        <taxon>Fungi</taxon>
        <taxon>Dikarya</taxon>
        <taxon>Ascomycota</taxon>
        <taxon>Pezizomycotina</taxon>
        <taxon>Eurotiomycetes</taxon>
        <taxon>Eurotiomycetidae</taxon>
        <taxon>Onygenales</taxon>
        <taxon>Ajellomycetaceae</taxon>
        <taxon>Emergomyces</taxon>
    </lineage>
</organism>
<evidence type="ECO:0000313" key="7">
    <source>
        <dbReference type="EMBL" id="OAX84227.1"/>
    </source>
</evidence>
<dbReference type="PANTHER" id="PTHR38791:SF13">
    <property type="entry name" value="ZN(2)-C6 FUNGAL-TYPE DOMAIN-CONTAINING PROTEIN"/>
    <property type="match status" value="1"/>
</dbReference>
<reference evidence="7 8" key="1">
    <citation type="submission" date="2015-07" db="EMBL/GenBank/DDBJ databases">
        <title>Emmonsia species relationships and genome sequence.</title>
        <authorList>
            <person name="Cuomo C.A."/>
            <person name="Schwartz I.S."/>
            <person name="Kenyon C."/>
            <person name="de Hoog G.S."/>
            <person name="Govender N.P."/>
            <person name="Botha A."/>
            <person name="Moreno L."/>
            <person name="de Vries M."/>
            <person name="Munoz J.F."/>
            <person name="Stielow J.B."/>
        </authorList>
    </citation>
    <scope>NUCLEOTIDE SEQUENCE [LARGE SCALE GENOMIC DNA]</scope>
    <source>
        <strain evidence="7 8">CBS 136260</strain>
    </source>
</reference>
<protein>
    <recommendedName>
        <fullName evidence="6">Zn(2)-C6 fungal-type domain-containing protein</fullName>
    </recommendedName>
</protein>
<dbReference type="SUPFAM" id="SSF57701">
    <property type="entry name" value="Zn2/Cys6 DNA-binding domain"/>
    <property type="match status" value="1"/>
</dbReference>
<dbReference type="STRING" id="1658172.A0A1B7P5Q7"/>